<feature type="compositionally biased region" description="Basic residues" evidence="3">
    <location>
        <begin position="16"/>
        <end position="25"/>
    </location>
</feature>
<protein>
    <submittedName>
        <fullName evidence="5">THO complex subunit</fullName>
    </submittedName>
</protein>
<dbReference type="SUPFAM" id="SSF54928">
    <property type="entry name" value="RNA-binding domain, RBD"/>
    <property type="match status" value="1"/>
</dbReference>
<dbReference type="Proteomes" id="UP000016088">
    <property type="component" value="Unassembled WGS sequence"/>
</dbReference>
<dbReference type="GO" id="GO:0005634">
    <property type="term" value="C:nucleus"/>
    <property type="evidence" value="ECO:0007669"/>
    <property type="project" value="TreeGrafter"/>
</dbReference>
<feature type="region of interest" description="Disordered" evidence="3">
    <location>
        <begin position="16"/>
        <end position="80"/>
    </location>
</feature>
<feature type="compositionally biased region" description="Basic and acidic residues" evidence="3">
    <location>
        <begin position="203"/>
        <end position="213"/>
    </location>
</feature>
<feature type="compositionally biased region" description="Basic and acidic residues" evidence="3">
    <location>
        <begin position="225"/>
        <end position="242"/>
    </location>
</feature>
<feature type="compositionally biased region" description="Acidic residues" evidence="3">
    <location>
        <begin position="252"/>
        <end position="261"/>
    </location>
</feature>
<evidence type="ECO:0000313" key="5">
    <source>
        <dbReference type="EMBL" id="EPX73436.1"/>
    </source>
</evidence>
<dbReference type="InterPro" id="IPR051229">
    <property type="entry name" value="ALYREF_mRNA_export"/>
</dbReference>
<evidence type="ECO:0000313" key="6">
    <source>
        <dbReference type="Proteomes" id="UP000016088"/>
    </source>
</evidence>
<accession>S9PWH1</accession>
<dbReference type="GeneID" id="25031635"/>
<keyword evidence="1 2" id="KW-0694">RNA-binding</keyword>
<dbReference type="VEuPathDB" id="FungiDB:SOCG_02660"/>
<feature type="domain" description="RRM" evidence="4">
    <location>
        <begin position="89"/>
        <end position="165"/>
    </location>
</feature>
<dbReference type="Gene3D" id="3.30.70.330">
    <property type="match status" value="1"/>
</dbReference>
<dbReference type="RefSeq" id="XP_013016605.1">
    <property type="nucleotide sequence ID" value="XM_013161151.1"/>
</dbReference>
<dbReference type="AlphaFoldDB" id="S9PWH1"/>
<evidence type="ECO:0000256" key="3">
    <source>
        <dbReference type="SAM" id="MobiDB-lite"/>
    </source>
</evidence>
<dbReference type="InterPro" id="IPR012677">
    <property type="entry name" value="Nucleotide-bd_a/b_plait_sf"/>
</dbReference>
<evidence type="ECO:0000259" key="4">
    <source>
        <dbReference type="PROSITE" id="PS50102"/>
    </source>
</evidence>
<dbReference type="eggNOG" id="KOG0533">
    <property type="taxonomic scope" value="Eukaryota"/>
</dbReference>
<dbReference type="Pfam" id="PF00076">
    <property type="entry name" value="RRM_1"/>
    <property type="match status" value="1"/>
</dbReference>
<feature type="compositionally biased region" description="Basic residues" evidence="3">
    <location>
        <begin position="187"/>
        <end position="198"/>
    </location>
</feature>
<dbReference type="PROSITE" id="PS50102">
    <property type="entry name" value="RRM"/>
    <property type="match status" value="1"/>
</dbReference>
<organism evidence="5 6">
    <name type="scientific">Schizosaccharomyces octosporus (strain yFS286)</name>
    <name type="common">Fission yeast</name>
    <name type="synonym">Octosporomyces octosporus</name>
    <dbReference type="NCBI Taxonomy" id="483514"/>
    <lineage>
        <taxon>Eukaryota</taxon>
        <taxon>Fungi</taxon>
        <taxon>Dikarya</taxon>
        <taxon>Ascomycota</taxon>
        <taxon>Taphrinomycotina</taxon>
        <taxon>Schizosaccharomycetes</taxon>
        <taxon>Schizosaccharomycetales</taxon>
        <taxon>Schizosaccharomycetaceae</taxon>
        <taxon>Schizosaccharomyces</taxon>
    </lineage>
</organism>
<dbReference type="GO" id="GO:0003729">
    <property type="term" value="F:mRNA binding"/>
    <property type="evidence" value="ECO:0007669"/>
    <property type="project" value="TreeGrafter"/>
</dbReference>
<dbReference type="HOGENOM" id="CLU_1066198_0_0_1"/>
<dbReference type="InterPro" id="IPR035979">
    <property type="entry name" value="RBD_domain_sf"/>
</dbReference>
<dbReference type="EMBL" id="KE503206">
    <property type="protein sequence ID" value="EPX73436.1"/>
    <property type="molecule type" value="Genomic_DNA"/>
</dbReference>
<evidence type="ECO:0000256" key="2">
    <source>
        <dbReference type="PROSITE-ProRule" id="PRU00176"/>
    </source>
</evidence>
<name>S9PWH1_SCHOY</name>
<proteinExistence type="predicted"/>
<reference evidence="5 6" key="1">
    <citation type="journal article" date="2011" name="Science">
        <title>Comparative functional genomics of the fission yeasts.</title>
        <authorList>
            <person name="Rhind N."/>
            <person name="Chen Z."/>
            <person name="Yassour M."/>
            <person name="Thompson D.A."/>
            <person name="Haas B.J."/>
            <person name="Habib N."/>
            <person name="Wapinski I."/>
            <person name="Roy S."/>
            <person name="Lin M.F."/>
            <person name="Heiman D.I."/>
            <person name="Young S.K."/>
            <person name="Furuya K."/>
            <person name="Guo Y."/>
            <person name="Pidoux A."/>
            <person name="Chen H.M."/>
            <person name="Robbertse B."/>
            <person name="Goldberg J.M."/>
            <person name="Aoki K."/>
            <person name="Bayne E.H."/>
            <person name="Berlin A.M."/>
            <person name="Desjardins C.A."/>
            <person name="Dobbs E."/>
            <person name="Dukaj L."/>
            <person name="Fan L."/>
            <person name="FitzGerald M.G."/>
            <person name="French C."/>
            <person name="Gujja S."/>
            <person name="Hansen K."/>
            <person name="Keifenheim D."/>
            <person name="Levin J.Z."/>
            <person name="Mosher R.A."/>
            <person name="Mueller C.A."/>
            <person name="Pfiffner J."/>
            <person name="Priest M."/>
            <person name="Russ C."/>
            <person name="Smialowska A."/>
            <person name="Swoboda P."/>
            <person name="Sykes S.M."/>
            <person name="Vaughn M."/>
            <person name="Vengrova S."/>
            <person name="Yoder R."/>
            <person name="Zeng Q."/>
            <person name="Allshire R."/>
            <person name="Baulcombe D."/>
            <person name="Birren B.W."/>
            <person name="Brown W."/>
            <person name="Ekwall K."/>
            <person name="Kellis M."/>
            <person name="Leatherwood J."/>
            <person name="Levin H."/>
            <person name="Margalit H."/>
            <person name="Martienssen R."/>
            <person name="Nieduszynski C.A."/>
            <person name="Spatafora J.W."/>
            <person name="Friedman N."/>
            <person name="Dalgaard J.Z."/>
            <person name="Baumann P."/>
            <person name="Niki H."/>
            <person name="Regev A."/>
            <person name="Nusbaum C."/>
        </authorList>
    </citation>
    <scope>NUCLEOTIDE SEQUENCE [LARGE SCALE GENOMIC DNA]</scope>
    <source>
        <strain evidence="6">yFS286</strain>
    </source>
</reference>
<feature type="region of interest" description="Disordered" evidence="3">
    <location>
        <begin position="176"/>
        <end position="261"/>
    </location>
</feature>
<gene>
    <name evidence="5" type="ORF">SOCG_02660</name>
</gene>
<dbReference type="PANTHER" id="PTHR19965">
    <property type="entry name" value="RNA AND EXPORT FACTOR BINDING PROTEIN"/>
    <property type="match status" value="1"/>
</dbReference>
<dbReference type="OrthoDB" id="5382468at2759"/>
<evidence type="ECO:0000256" key="1">
    <source>
        <dbReference type="ARBA" id="ARBA00022884"/>
    </source>
</evidence>
<dbReference type="SMART" id="SM00360">
    <property type="entry name" value="RRM"/>
    <property type="match status" value="1"/>
</dbReference>
<sequence length="261" mass="29689">MDMSLDRSLDEIIKDKRKSSVFRRTGKSDRQKRITKRRGKKPVKRSTYQNPSIDDEPWQHDLNQEDDSSGSVKYIRKGRDRNTSSESLHTVIIENLHYELSEENIRSLLSDFHPHSIEVDYDRAGRSEGTCRAFFFSKGEASNAVNSLEGRFVNDQPIKLYLKPPTSLLDRISFSGTEDAGKEAPSRKLRRSNKKRNSQAHSISHEDLDRELDAYAASYQAPASFEDKQENSSDNTRLEGGVKGDGVASVQDTEDMQLDDT</sequence>
<keyword evidence="6" id="KW-1185">Reference proteome</keyword>
<dbReference type="InterPro" id="IPR000504">
    <property type="entry name" value="RRM_dom"/>
</dbReference>
<dbReference type="PANTHER" id="PTHR19965:SF82">
    <property type="entry name" value="THO COMPLEX SUBUNIT 4"/>
    <property type="match status" value="1"/>
</dbReference>
<feature type="compositionally biased region" description="Basic residues" evidence="3">
    <location>
        <begin position="33"/>
        <end position="44"/>
    </location>
</feature>
<dbReference type="OMA" id="GTCRAFF"/>